<evidence type="ECO:0000256" key="1">
    <source>
        <dbReference type="SAM" id="MobiDB-lite"/>
    </source>
</evidence>
<dbReference type="KEGG" id="nmus:H7A79_0192"/>
<feature type="region of interest" description="Disordered" evidence="1">
    <location>
        <begin position="16"/>
        <end position="51"/>
    </location>
</feature>
<accession>A0A7H1M9R5</accession>
<gene>
    <name evidence="2" type="ORF">H7A79_0192</name>
</gene>
<proteinExistence type="predicted"/>
<evidence type="ECO:0000313" key="2">
    <source>
        <dbReference type="EMBL" id="QNT58380.1"/>
    </source>
</evidence>
<feature type="compositionally biased region" description="Low complexity" evidence="1">
    <location>
        <begin position="16"/>
        <end position="33"/>
    </location>
</feature>
<protein>
    <submittedName>
        <fullName evidence="2">Uncharacterized protein</fullName>
    </submittedName>
</protein>
<dbReference type="Proteomes" id="UP000516412">
    <property type="component" value="Chromosome"/>
</dbReference>
<keyword evidence="3" id="KW-1185">Reference proteome</keyword>
<evidence type="ECO:0000313" key="3">
    <source>
        <dbReference type="Proteomes" id="UP000516412"/>
    </source>
</evidence>
<sequence length="237" mass="26216">MRLLLRPSESLLVSQAEAAADTAASDGRASAAGEDAEPTIDKGDDTQSMPGVQTFVPCAKADCGQAPRQILLPQRALLIPAWAGRPLPAGFCKNTLRPSERPEYRYFRAGRKPMNINEYIEWLKHWRNPYLRCGTFELPRAGNGKSTLCDAFEFGKGLKQCRAGSVAVLGGLQNRSFRTGARQRRTETEQIHYNCCPVLVSADRPNKEFSDGLLQIGGWKLWIIPVINDIFALALLQ</sequence>
<dbReference type="AlphaFoldDB" id="A0A7H1M9R5"/>
<reference evidence="2" key="1">
    <citation type="submission" date="2024-06" db="EMBL/GenBank/DDBJ databases">
        <title>Complete Genome Sequence of mouse commensal type strain Neisseria musculi.</title>
        <authorList>
            <person name="Thapa E."/>
            <person name="Aluvathingal J."/>
            <person name="Nadendla S."/>
            <person name="Mehta A."/>
            <person name="Tettelin H."/>
            <person name="Weyand N.J."/>
        </authorList>
    </citation>
    <scope>NUCLEOTIDE SEQUENCE</scope>
    <source>
        <strain evidence="2">NW831</strain>
    </source>
</reference>
<dbReference type="EMBL" id="CP060414">
    <property type="protein sequence ID" value="QNT58380.1"/>
    <property type="molecule type" value="Genomic_DNA"/>
</dbReference>
<name>A0A7H1M9R5_9NEIS</name>
<organism evidence="2 3">
    <name type="scientific">Neisseria musculi</name>
    <dbReference type="NCBI Taxonomy" id="1815583"/>
    <lineage>
        <taxon>Bacteria</taxon>
        <taxon>Pseudomonadati</taxon>
        <taxon>Pseudomonadota</taxon>
        <taxon>Betaproteobacteria</taxon>
        <taxon>Neisseriales</taxon>
        <taxon>Neisseriaceae</taxon>
        <taxon>Neisseria</taxon>
    </lineage>
</organism>